<accession>A0A6P6S3J9</accession>
<feature type="repeat" description="Solcar" evidence="6">
    <location>
        <begin position="413"/>
        <end position="499"/>
    </location>
</feature>
<feature type="repeat" description="Solcar" evidence="6">
    <location>
        <begin position="600"/>
        <end position="689"/>
    </location>
</feature>
<dbReference type="InterPro" id="IPR023395">
    <property type="entry name" value="MCP_dom_sf"/>
</dbReference>
<dbReference type="PRINTS" id="PR00926">
    <property type="entry name" value="MITOCARRIER"/>
</dbReference>
<evidence type="ECO:0000256" key="6">
    <source>
        <dbReference type="PROSITE-ProRule" id="PRU00282"/>
    </source>
</evidence>
<dbReference type="GO" id="GO:0055085">
    <property type="term" value="P:transmembrane transport"/>
    <property type="evidence" value="ECO:0007669"/>
    <property type="project" value="InterPro"/>
</dbReference>
<dbReference type="GeneID" id="34623564"/>
<dbReference type="Gene3D" id="1.50.40.10">
    <property type="entry name" value="Mitochondrial carrier domain"/>
    <property type="match status" value="2"/>
</dbReference>
<dbReference type="SUPFAM" id="SSF103506">
    <property type="entry name" value="Mitochondrial carrier"/>
    <property type="match status" value="1"/>
</dbReference>
<name>A0A6P6S3J9_9EIME</name>
<dbReference type="PANTHER" id="PTHR24089">
    <property type="entry name" value="SOLUTE CARRIER FAMILY 25"/>
    <property type="match status" value="1"/>
</dbReference>
<dbReference type="PROSITE" id="PS50920">
    <property type="entry name" value="SOLCAR"/>
    <property type="match status" value="3"/>
</dbReference>
<protein>
    <submittedName>
        <fullName evidence="9">Uncharacterized protein LOC34623564</fullName>
    </submittedName>
</protein>
<comment type="subcellular location">
    <subcellularLocation>
        <location evidence="1">Membrane</location>
        <topology evidence="1">Multi-pass membrane protein</topology>
    </subcellularLocation>
</comment>
<organism evidence="8 9">
    <name type="scientific">Cyclospora cayetanensis</name>
    <dbReference type="NCBI Taxonomy" id="88456"/>
    <lineage>
        <taxon>Eukaryota</taxon>
        <taxon>Sar</taxon>
        <taxon>Alveolata</taxon>
        <taxon>Apicomplexa</taxon>
        <taxon>Conoidasida</taxon>
        <taxon>Coccidia</taxon>
        <taxon>Eucoccidiorida</taxon>
        <taxon>Eimeriorina</taxon>
        <taxon>Eimeriidae</taxon>
        <taxon>Cyclospora</taxon>
    </lineage>
</organism>
<feature type="repeat" description="Solcar" evidence="6">
    <location>
        <begin position="248"/>
        <end position="397"/>
    </location>
</feature>
<feature type="compositionally biased region" description="Low complexity" evidence="7">
    <location>
        <begin position="161"/>
        <end position="178"/>
    </location>
</feature>
<keyword evidence="2" id="KW-0813">Transport</keyword>
<feature type="region of interest" description="Disordered" evidence="7">
    <location>
        <begin position="159"/>
        <end position="178"/>
    </location>
</feature>
<dbReference type="Pfam" id="PF00153">
    <property type="entry name" value="Mito_carr"/>
    <property type="match status" value="4"/>
</dbReference>
<sequence>MAKVPLEEPVKTPIKTSCGSLAAVHHSRAPTSCFAGSYGKAAAAAILFPAVSAAVSPSVFRPMMLEDASSRGLHNAASCCRVLWASDNDTRRSSRSNRGNSSNLVGQSGGLALPAVPAGFVLQPYASCLLAAPPCASATAAVRTRPLAMRRASPLLAPLTSSEASSTGSSPCSFSYPSSALQQHQDQELLQRGNCTPVVAAATGGSSALGSQQQSSLCMLTEDVGMHGRQQQQQQEDEDPKMLQVMRTHAFLHLTSGAVAGAVSRTVTAPLDRVKVMLQLQPASVPLKHAARAIMQQELSVKAAAASVGASGRNSKSNNSVSAKSLPMSCWKVDRAMQKHVVRMCPPATSANSSSGNNSRLLLGGWRGFFRGNLTNCLKVVPETAIKFYSYDMCKHALVRRKQEQQQDQEPQLQLSDRFVCGAAAGLCAQLLIYPMELVKTRLAAYSPGCMYSGVLQCFTEIYREGGLRRLYRGLGPSLLGIIPYAGIDLAVFETLKEAYLQKIMIPKFQQQQQHALMSLQQQRQALCSSCNSPIQTQIAGNSSPKDLTAVSAIDKQTGGAVGADLAGETSAASSAAAARGRCCCDAGVNSSSGGHPLSPPALVLLLMGGCSSLIGQVLAYPTALVRTRMQVDGSGGQHLLYRSSAAAATAAVRQGGLRGLYRGLGANCCKALPAVSLSWIVYEKTKEVIRTAERDWTEHVARQRATIARA</sequence>
<gene>
    <name evidence="9" type="primary">LOC34623564</name>
</gene>
<evidence type="ECO:0000256" key="5">
    <source>
        <dbReference type="ARBA" id="ARBA00023136"/>
    </source>
</evidence>
<evidence type="ECO:0000256" key="4">
    <source>
        <dbReference type="ARBA" id="ARBA00022737"/>
    </source>
</evidence>
<proteinExistence type="predicted"/>
<evidence type="ECO:0000256" key="2">
    <source>
        <dbReference type="ARBA" id="ARBA00022448"/>
    </source>
</evidence>
<dbReference type="RefSeq" id="XP_026194277.1">
    <property type="nucleotide sequence ID" value="XM_026338492.1"/>
</dbReference>
<keyword evidence="5 6" id="KW-0472">Membrane</keyword>
<keyword evidence="3 6" id="KW-0812">Transmembrane</keyword>
<evidence type="ECO:0000256" key="1">
    <source>
        <dbReference type="ARBA" id="ARBA00004141"/>
    </source>
</evidence>
<dbReference type="Proteomes" id="UP000515125">
    <property type="component" value="Unplaced"/>
</dbReference>
<reference evidence="9" key="1">
    <citation type="submission" date="2025-08" db="UniProtKB">
        <authorList>
            <consortium name="RefSeq"/>
        </authorList>
    </citation>
    <scope>IDENTIFICATION</scope>
</reference>
<evidence type="ECO:0000256" key="7">
    <source>
        <dbReference type="SAM" id="MobiDB-lite"/>
    </source>
</evidence>
<dbReference type="InterPro" id="IPR018108">
    <property type="entry name" value="MCP_transmembrane"/>
</dbReference>
<dbReference type="AlphaFoldDB" id="A0A6P6S3J9"/>
<evidence type="ECO:0000313" key="9">
    <source>
        <dbReference type="RefSeq" id="XP_026194277.1"/>
    </source>
</evidence>
<evidence type="ECO:0000313" key="8">
    <source>
        <dbReference type="Proteomes" id="UP000515125"/>
    </source>
</evidence>
<dbReference type="OrthoDB" id="354794at2759"/>
<keyword evidence="8" id="KW-1185">Reference proteome</keyword>
<dbReference type="GO" id="GO:0016020">
    <property type="term" value="C:membrane"/>
    <property type="evidence" value="ECO:0007669"/>
    <property type="project" value="UniProtKB-SubCell"/>
</dbReference>
<evidence type="ECO:0000256" key="3">
    <source>
        <dbReference type="ARBA" id="ARBA00022692"/>
    </source>
</evidence>
<keyword evidence="4" id="KW-0677">Repeat</keyword>
<dbReference type="InterPro" id="IPR002067">
    <property type="entry name" value="MCP"/>
</dbReference>